<comment type="caution">
    <text evidence="2">The sequence shown here is derived from an EMBL/GenBank/DDBJ whole genome shotgun (WGS) entry which is preliminary data.</text>
</comment>
<reference evidence="4 5" key="1">
    <citation type="journal article" date="2020" name="Nat. Food">
        <title>A phased Vanilla planifolia genome enables genetic improvement of flavour and production.</title>
        <authorList>
            <person name="Hasing T."/>
            <person name="Tang H."/>
            <person name="Brym M."/>
            <person name="Khazi F."/>
            <person name="Huang T."/>
            <person name="Chambers A.H."/>
        </authorList>
    </citation>
    <scope>NUCLEOTIDE SEQUENCE [LARGE SCALE GENOMIC DNA]</scope>
    <source>
        <tissue evidence="2">Leaf</tissue>
    </source>
</reference>
<dbReference type="AlphaFoldDB" id="A0A835VA00"/>
<dbReference type="SUPFAM" id="SSF52833">
    <property type="entry name" value="Thioredoxin-like"/>
    <property type="match status" value="1"/>
</dbReference>
<organism evidence="2 4">
    <name type="scientific">Vanilla planifolia</name>
    <name type="common">Vanilla</name>
    <dbReference type="NCBI Taxonomy" id="51239"/>
    <lineage>
        <taxon>Eukaryota</taxon>
        <taxon>Viridiplantae</taxon>
        <taxon>Streptophyta</taxon>
        <taxon>Embryophyta</taxon>
        <taxon>Tracheophyta</taxon>
        <taxon>Spermatophyta</taxon>
        <taxon>Magnoliopsida</taxon>
        <taxon>Liliopsida</taxon>
        <taxon>Asparagales</taxon>
        <taxon>Orchidaceae</taxon>
        <taxon>Vanilloideae</taxon>
        <taxon>Vanilleae</taxon>
        <taxon>Vanilla</taxon>
    </lineage>
</organism>
<dbReference type="Pfam" id="PF00462">
    <property type="entry name" value="Glutaredoxin"/>
    <property type="match status" value="1"/>
</dbReference>
<evidence type="ECO:0000259" key="1">
    <source>
        <dbReference type="Pfam" id="PF00462"/>
    </source>
</evidence>
<evidence type="ECO:0000313" key="4">
    <source>
        <dbReference type="Proteomes" id="UP000636800"/>
    </source>
</evidence>
<evidence type="ECO:0000313" key="2">
    <source>
        <dbReference type="EMBL" id="KAG0488546.1"/>
    </source>
</evidence>
<gene>
    <name evidence="3" type="ORF">HPP92_007116</name>
    <name evidence="2" type="ORF">HPP92_007357</name>
</gene>
<dbReference type="Proteomes" id="UP000636800">
    <property type="component" value="Chromosome 3"/>
</dbReference>
<dbReference type="InterPro" id="IPR002109">
    <property type="entry name" value="Glutaredoxin"/>
</dbReference>
<evidence type="ECO:0000313" key="5">
    <source>
        <dbReference type="Proteomes" id="UP000639772"/>
    </source>
</evidence>
<dbReference type="PANTHER" id="PTHR45669:SF22">
    <property type="entry name" value="GLUTAREDOXIN DOMAIN-CONTAINING CYSTEINE-RICH PROTEIN CG12206-RELATED"/>
    <property type="match status" value="1"/>
</dbReference>
<dbReference type="EMBL" id="JADCNM010000003">
    <property type="protein sequence ID" value="KAG0490253.1"/>
    <property type="molecule type" value="Genomic_DNA"/>
</dbReference>
<dbReference type="PROSITE" id="PS51354">
    <property type="entry name" value="GLUTAREDOXIN_2"/>
    <property type="match status" value="1"/>
</dbReference>
<name>A0A835VA00_VANPL</name>
<dbReference type="Proteomes" id="UP000639772">
    <property type="component" value="Chromosome 3"/>
</dbReference>
<keyword evidence="4" id="KW-1185">Reference proteome</keyword>
<sequence length="320" mass="34759">MGCVSSAFLDDEDGNLTPPLGHHIVSLTSTTYGLLSTLDEVSFQKTTLPPPPPPPPTALPKLTAQPSTFFAPLRQLEQEIINSWELMEGLDPLTPLKCSTKTNPTSPGKENSLGRVLHFPEQGKKVNILGPANNMKLWRRYSPEMFEKRCPPGGEQAVILYTTTLRGIRKTFEDCNAVRAALDGLGIWIRERDVSMDLGFREELRVLLGGAVVIPSLFVRGRYIGGAKEVLQMHEDGGLSSVVEGMPKVRHGSDVCDGCGGARFLPCFQCYGSRKLVLPVTVATVVVEGGKESGGLRRKGKVVKCLECNENGLVLCPICS</sequence>
<dbReference type="Pfam" id="PF23733">
    <property type="entry name" value="GRXCR1-2_C"/>
    <property type="match status" value="1"/>
</dbReference>
<dbReference type="Gene3D" id="3.40.30.10">
    <property type="entry name" value="Glutaredoxin"/>
    <property type="match status" value="1"/>
</dbReference>
<protein>
    <recommendedName>
        <fullName evidence="1">Glutaredoxin domain-containing protein</fullName>
    </recommendedName>
</protein>
<proteinExistence type="predicted"/>
<accession>A0A835VA00</accession>
<dbReference type="OrthoDB" id="423313at2759"/>
<evidence type="ECO:0000313" key="3">
    <source>
        <dbReference type="EMBL" id="KAG0490253.1"/>
    </source>
</evidence>
<dbReference type="PANTHER" id="PTHR45669">
    <property type="entry name" value="GLUTAREDOXIN DOMAIN-CONTAINING CYSTEINE-RICH PROTEIN CG12206-RELATED"/>
    <property type="match status" value="1"/>
</dbReference>
<dbReference type="EMBL" id="JADCNL010000003">
    <property type="protein sequence ID" value="KAG0488546.1"/>
    <property type="molecule type" value="Genomic_DNA"/>
</dbReference>
<dbReference type="InterPro" id="IPR036249">
    <property type="entry name" value="Thioredoxin-like_sf"/>
</dbReference>
<feature type="domain" description="Glutaredoxin" evidence="1">
    <location>
        <begin position="158"/>
        <end position="224"/>
    </location>
</feature>
<dbReference type="CDD" id="cd03031">
    <property type="entry name" value="GRX_GRX_like"/>
    <property type="match status" value="1"/>
</dbReference>